<keyword evidence="6 8" id="KW-1133">Transmembrane helix</keyword>
<dbReference type="Gene3D" id="1.20.1250.20">
    <property type="entry name" value="MFS general substrate transporter like domains"/>
    <property type="match status" value="2"/>
</dbReference>
<feature type="transmembrane region" description="Helical" evidence="8">
    <location>
        <begin position="379"/>
        <end position="402"/>
    </location>
</feature>
<protein>
    <submittedName>
        <fullName evidence="10">MFS transporter</fullName>
    </submittedName>
</protein>
<accession>A0A6N7ZBM3</accession>
<dbReference type="PROSITE" id="PS50850">
    <property type="entry name" value="MFS"/>
    <property type="match status" value="1"/>
</dbReference>
<comment type="subcellular location">
    <subcellularLocation>
        <location evidence="1">Cell membrane</location>
        <topology evidence="1">Multi-pass membrane protein</topology>
    </subcellularLocation>
</comment>
<keyword evidence="4 8" id="KW-0812">Transmembrane</keyword>
<dbReference type="InterPro" id="IPR036259">
    <property type="entry name" value="MFS_trans_sf"/>
</dbReference>
<evidence type="ECO:0000259" key="9">
    <source>
        <dbReference type="PROSITE" id="PS50850"/>
    </source>
</evidence>
<feature type="domain" description="Major facilitator superfamily (MFS) profile" evidence="9">
    <location>
        <begin position="16"/>
        <end position="433"/>
    </location>
</feature>
<evidence type="ECO:0000256" key="7">
    <source>
        <dbReference type="ARBA" id="ARBA00023136"/>
    </source>
</evidence>
<dbReference type="InterPro" id="IPR020846">
    <property type="entry name" value="MFS_dom"/>
</dbReference>
<keyword evidence="11" id="KW-1185">Reference proteome</keyword>
<evidence type="ECO:0000313" key="11">
    <source>
        <dbReference type="Proteomes" id="UP000440096"/>
    </source>
</evidence>
<keyword evidence="2" id="KW-0813">Transport</keyword>
<organism evidence="10 11">
    <name type="scientific">Amycolatopsis pithecellobii</name>
    <dbReference type="NCBI Taxonomy" id="664692"/>
    <lineage>
        <taxon>Bacteria</taxon>
        <taxon>Bacillati</taxon>
        <taxon>Actinomycetota</taxon>
        <taxon>Actinomycetes</taxon>
        <taxon>Pseudonocardiales</taxon>
        <taxon>Pseudonocardiaceae</taxon>
        <taxon>Amycolatopsis</taxon>
    </lineage>
</organism>
<feature type="transmembrane region" description="Helical" evidence="8">
    <location>
        <begin position="60"/>
        <end position="78"/>
    </location>
</feature>
<dbReference type="SUPFAM" id="SSF103473">
    <property type="entry name" value="MFS general substrate transporter"/>
    <property type="match status" value="1"/>
</dbReference>
<feature type="transmembrane region" description="Helical" evidence="8">
    <location>
        <begin position="246"/>
        <end position="270"/>
    </location>
</feature>
<evidence type="ECO:0000256" key="4">
    <source>
        <dbReference type="ARBA" id="ARBA00022692"/>
    </source>
</evidence>
<reference evidence="10 11" key="1">
    <citation type="submission" date="2019-11" db="EMBL/GenBank/DDBJ databases">
        <title>Draft genome of Amycolatopsis RM579.</title>
        <authorList>
            <person name="Duangmal K."/>
            <person name="Mingma R."/>
        </authorList>
    </citation>
    <scope>NUCLEOTIDE SEQUENCE [LARGE SCALE GENOMIC DNA]</scope>
    <source>
        <strain evidence="10 11">RM579</strain>
    </source>
</reference>
<gene>
    <name evidence="10" type="ORF">GKO32_34875</name>
</gene>
<evidence type="ECO:0000256" key="6">
    <source>
        <dbReference type="ARBA" id="ARBA00022989"/>
    </source>
</evidence>
<name>A0A6N7ZBM3_9PSEU</name>
<evidence type="ECO:0000313" key="10">
    <source>
        <dbReference type="EMBL" id="MTD59130.1"/>
    </source>
</evidence>
<evidence type="ECO:0000256" key="1">
    <source>
        <dbReference type="ARBA" id="ARBA00004651"/>
    </source>
</evidence>
<dbReference type="Pfam" id="PF07690">
    <property type="entry name" value="MFS_1"/>
    <property type="match status" value="1"/>
</dbReference>
<keyword evidence="3" id="KW-1003">Cell membrane</keyword>
<proteinExistence type="predicted"/>
<dbReference type="AlphaFoldDB" id="A0A6N7ZBM3"/>
<keyword evidence="5" id="KW-0769">Symport</keyword>
<dbReference type="InterPro" id="IPR011701">
    <property type="entry name" value="MFS"/>
</dbReference>
<sequence length="456" mass="48459">MVLSPQSDERRRMRRNIRLGSLGAGLENYDFVVYLYVATLISRDFFPAGSSATLRLAQTFAIYAIGFLIRPVAGILIARIADQIGRKRLFVLNVMAMSVATVATGLLPTYVAIGWLAPVLLILMRVIQGCAMGGELPAAAVFVSEHAPRDGVARAGSFQQMVTFIGQLCGAGVAFLSGLIVTNLTPDTPSLAWRLPFLVGGVLGIVSTYLRRKLDETPVFTQRDGNALAIRKTPVREVFRKHYRAALFGALIVSTLVIGNTAYISFWPTYLQISLHIPATKALMTSFISILGALLLMPFWGRVADRRGWRTALLCAATISTVGSVLLLTVLPALPADSSVIYWIGLPGAIGSGASIAMVPGLVSSLFPAEVRQTGYSVSYNLVIATIGGVLGLIMVGLVSLLGVGTPMYVALLGALISVIAAVVVVRLPRYLGVGARPTNDTGTRAGDAALGSIER</sequence>
<feature type="transmembrane region" description="Helical" evidence="8">
    <location>
        <begin position="191"/>
        <end position="210"/>
    </location>
</feature>
<evidence type="ECO:0000256" key="3">
    <source>
        <dbReference type="ARBA" id="ARBA00022475"/>
    </source>
</evidence>
<dbReference type="GO" id="GO:0005886">
    <property type="term" value="C:plasma membrane"/>
    <property type="evidence" value="ECO:0007669"/>
    <property type="project" value="UniProtKB-SubCell"/>
</dbReference>
<dbReference type="RefSeq" id="WP_154761187.1">
    <property type="nucleotide sequence ID" value="NZ_WMBA01000089.1"/>
</dbReference>
<evidence type="ECO:0000256" key="8">
    <source>
        <dbReference type="SAM" id="Phobius"/>
    </source>
</evidence>
<feature type="transmembrane region" description="Helical" evidence="8">
    <location>
        <begin position="408"/>
        <end position="428"/>
    </location>
</feature>
<dbReference type="InterPro" id="IPR051084">
    <property type="entry name" value="H+-coupled_symporters"/>
</dbReference>
<dbReference type="OrthoDB" id="8953821at2"/>
<dbReference type="GO" id="GO:0015293">
    <property type="term" value="F:symporter activity"/>
    <property type="evidence" value="ECO:0007669"/>
    <property type="project" value="UniProtKB-KW"/>
</dbReference>
<feature type="transmembrane region" description="Helical" evidence="8">
    <location>
        <begin position="90"/>
        <end position="113"/>
    </location>
</feature>
<dbReference type="Proteomes" id="UP000440096">
    <property type="component" value="Unassembled WGS sequence"/>
</dbReference>
<feature type="transmembrane region" description="Helical" evidence="8">
    <location>
        <begin position="340"/>
        <end position="367"/>
    </location>
</feature>
<evidence type="ECO:0000256" key="2">
    <source>
        <dbReference type="ARBA" id="ARBA00022448"/>
    </source>
</evidence>
<feature type="transmembrane region" description="Helical" evidence="8">
    <location>
        <begin position="282"/>
        <end position="300"/>
    </location>
</feature>
<comment type="caution">
    <text evidence="10">The sequence shown here is derived from an EMBL/GenBank/DDBJ whole genome shotgun (WGS) entry which is preliminary data.</text>
</comment>
<dbReference type="EMBL" id="WMBA01000089">
    <property type="protein sequence ID" value="MTD59130.1"/>
    <property type="molecule type" value="Genomic_DNA"/>
</dbReference>
<feature type="transmembrane region" description="Helical" evidence="8">
    <location>
        <begin position="119"/>
        <end position="143"/>
    </location>
</feature>
<feature type="transmembrane region" description="Helical" evidence="8">
    <location>
        <begin position="21"/>
        <end position="40"/>
    </location>
</feature>
<evidence type="ECO:0000256" key="5">
    <source>
        <dbReference type="ARBA" id="ARBA00022847"/>
    </source>
</evidence>
<dbReference type="PANTHER" id="PTHR43528:SF7">
    <property type="entry name" value="MFS TRANSPORTER"/>
    <property type="match status" value="1"/>
</dbReference>
<keyword evidence="7 8" id="KW-0472">Membrane</keyword>
<feature type="transmembrane region" description="Helical" evidence="8">
    <location>
        <begin position="312"/>
        <end position="334"/>
    </location>
</feature>
<dbReference type="PANTHER" id="PTHR43528">
    <property type="entry name" value="ALPHA-KETOGLUTARATE PERMEASE"/>
    <property type="match status" value="1"/>
</dbReference>
<feature type="transmembrane region" description="Helical" evidence="8">
    <location>
        <begin position="164"/>
        <end position="185"/>
    </location>
</feature>